<reference evidence="2 3" key="1">
    <citation type="submission" date="2013-12" db="EMBL/GenBank/DDBJ databases">
        <title>Draft genome of the parsitic nematode Ancylostoma duodenale.</title>
        <authorList>
            <person name="Mitreva M."/>
        </authorList>
    </citation>
    <scope>NUCLEOTIDE SEQUENCE [LARGE SCALE GENOMIC DNA]</scope>
    <source>
        <strain evidence="2 3">Zhejiang</strain>
    </source>
</reference>
<evidence type="ECO:0000313" key="2">
    <source>
        <dbReference type="EMBL" id="KIH52661.1"/>
    </source>
</evidence>
<evidence type="ECO:0000259" key="1">
    <source>
        <dbReference type="Pfam" id="PF13358"/>
    </source>
</evidence>
<sequence length="65" mass="7386">MIDLNESFYDCAFTDECTIQRCARLVQDNAPAHTSGFTKTKLKEWAVDVLQWPAESPDLNPIELV</sequence>
<dbReference type="Proteomes" id="UP000054047">
    <property type="component" value="Unassembled WGS sequence"/>
</dbReference>
<dbReference type="Gene3D" id="3.30.420.10">
    <property type="entry name" value="Ribonuclease H-like superfamily/Ribonuclease H"/>
    <property type="match status" value="1"/>
</dbReference>
<dbReference type="InterPro" id="IPR038717">
    <property type="entry name" value="Tc1-like_DDE_dom"/>
</dbReference>
<feature type="domain" description="Tc1-like transposase DDE" evidence="1">
    <location>
        <begin position="22"/>
        <end position="65"/>
    </location>
</feature>
<gene>
    <name evidence="2" type="ORF">ANCDUO_17235</name>
</gene>
<accession>A0A0C2G6G6</accession>
<name>A0A0C2G6G6_9BILA</name>
<protein>
    <recommendedName>
        <fullName evidence="1">Tc1-like transposase DDE domain-containing protein</fullName>
    </recommendedName>
</protein>
<organism evidence="2 3">
    <name type="scientific">Ancylostoma duodenale</name>
    <dbReference type="NCBI Taxonomy" id="51022"/>
    <lineage>
        <taxon>Eukaryota</taxon>
        <taxon>Metazoa</taxon>
        <taxon>Ecdysozoa</taxon>
        <taxon>Nematoda</taxon>
        <taxon>Chromadorea</taxon>
        <taxon>Rhabditida</taxon>
        <taxon>Rhabditina</taxon>
        <taxon>Rhabditomorpha</taxon>
        <taxon>Strongyloidea</taxon>
        <taxon>Ancylostomatidae</taxon>
        <taxon>Ancylostomatinae</taxon>
        <taxon>Ancylostoma</taxon>
    </lineage>
</organism>
<dbReference type="EMBL" id="KN743085">
    <property type="protein sequence ID" value="KIH52661.1"/>
    <property type="molecule type" value="Genomic_DNA"/>
</dbReference>
<dbReference type="AlphaFoldDB" id="A0A0C2G6G6"/>
<dbReference type="OrthoDB" id="5771148at2759"/>
<proteinExistence type="predicted"/>
<dbReference type="GO" id="GO:0003676">
    <property type="term" value="F:nucleic acid binding"/>
    <property type="evidence" value="ECO:0007669"/>
    <property type="project" value="InterPro"/>
</dbReference>
<evidence type="ECO:0000313" key="3">
    <source>
        <dbReference type="Proteomes" id="UP000054047"/>
    </source>
</evidence>
<dbReference type="InterPro" id="IPR036397">
    <property type="entry name" value="RNaseH_sf"/>
</dbReference>
<keyword evidence="3" id="KW-1185">Reference proteome</keyword>
<dbReference type="Pfam" id="PF13358">
    <property type="entry name" value="DDE_3"/>
    <property type="match status" value="1"/>
</dbReference>